<organism evidence="1 2">
    <name type="scientific">Corynespora cassiicola Philippines</name>
    <dbReference type="NCBI Taxonomy" id="1448308"/>
    <lineage>
        <taxon>Eukaryota</taxon>
        <taxon>Fungi</taxon>
        <taxon>Dikarya</taxon>
        <taxon>Ascomycota</taxon>
        <taxon>Pezizomycotina</taxon>
        <taxon>Dothideomycetes</taxon>
        <taxon>Pleosporomycetidae</taxon>
        <taxon>Pleosporales</taxon>
        <taxon>Corynesporascaceae</taxon>
        <taxon>Corynespora</taxon>
    </lineage>
</organism>
<proteinExistence type="predicted"/>
<sequence length="245" mass="28106">MDIHSQLLAETSPFFRHPNGEPKTPRAPIALPSVLANDFITLFQWLYERKPPVYSRPHSLMDLSRLWLAADKLGIWRTQNTILRLGMEMLMDPRQRIDLATVTFVYENTPPGCKLRGFIVTIFAQRATPQPSFFAPRVARLGILADAVKVLRMLDRVRRGNPKGKGGYDLTRFPTVWGTDERGEPTHLYYLARREEVDWSRVEYRLPSYIVWGDGLGKFAWEDLPDRFFVGEGEAGAVEGVRDMV</sequence>
<evidence type="ECO:0000313" key="2">
    <source>
        <dbReference type="Proteomes" id="UP000240883"/>
    </source>
</evidence>
<dbReference type="Proteomes" id="UP000240883">
    <property type="component" value="Unassembled WGS sequence"/>
</dbReference>
<dbReference type="AlphaFoldDB" id="A0A2T2NTR0"/>
<name>A0A2T2NTR0_CORCC</name>
<protein>
    <recommendedName>
        <fullName evidence="3">BTB domain-containing protein</fullName>
    </recommendedName>
</protein>
<keyword evidence="2" id="KW-1185">Reference proteome</keyword>
<accession>A0A2T2NTR0</accession>
<reference evidence="1 2" key="1">
    <citation type="journal article" date="2018" name="Front. Microbiol.">
        <title>Genome-Wide Analysis of Corynespora cassiicola Leaf Fall Disease Putative Effectors.</title>
        <authorList>
            <person name="Lopez D."/>
            <person name="Ribeiro S."/>
            <person name="Label P."/>
            <person name="Fumanal B."/>
            <person name="Venisse J.S."/>
            <person name="Kohler A."/>
            <person name="de Oliveira R.R."/>
            <person name="Labutti K."/>
            <person name="Lipzen A."/>
            <person name="Lail K."/>
            <person name="Bauer D."/>
            <person name="Ohm R.A."/>
            <person name="Barry K.W."/>
            <person name="Spatafora J."/>
            <person name="Grigoriev I.V."/>
            <person name="Martin F.M."/>
            <person name="Pujade-Renaud V."/>
        </authorList>
    </citation>
    <scope>NUCLEOTIDE SEQUENCE [LARGE SCALE GENOMIC DNA]</scope>
    <source>
        <strain evidence="1 2">Philippines</strain>
    </source>
</reference>
<dbReference type="STRING" id="1448308.A0A2T2NTR0"/>
<gene>
    <name evidence="1" type="ORF">BS50DRAFT_599262</name>
</gene>
<dbReference type="EMBL" id="KZ678133">
    <property type="protein sequence ID" value="PSN68774.1"/>
    <property type="molecule type" value="Genomic_DNA"/>
</dbReference>
<evidence type="ECO:0008006" key="3">
    <source>
        <dbReference type="Google" id="ProtNLM"/>
    </source>
</evidence>
<evidence type="ECO:0000313" key="1">
    <source>
        <dbReference type="EMBL" id="PSN68774.1"/>
    </source>
</evidence>
<dbReference type="OrthoDB" id="194443at2759"/>